<dbReference type="SUPFAM" id="SSF46689">
    <property type="entry name" value="Homeodomain-like"/>
    <property type="match status" value="1"/>
</dbReference>
<dbReference type="AlphaFoldDB" id="A0A6A5ACY7"/>
<dbReference type="PANTHER" id="PTHR19303">
    <property type="entry name" value="TRANSPOSON"/>
    <property type="match status" value="1"/>
</dbReference>
<dbReference type="EMBL" id="VJMI01015185">
    <property type="protein sequence ID" value="KAF0731838.1"/>
    <property type="molecule type" value="Genomic_DNA"/>
</dbReference>
<dbReference type="GO" id="GO:0005634">
    <property type="term" value="C:nucleus"/>
    <property type="evidence" value="ECO:0007669"/>
    <property type="project" value="TreeGrafter"/>
</dbReference>
<accession>A0A6A5ACY7</accession>
<dbReference type="GO" id="GO:0003677">
    <property type="term" value="F:DNA binding"/>
    <property type="evidence" value="ECO:0007669"/>
    <property type="project" value="UniProtKB-KW"/>
</dbReference>
<feature type="domain" description="HTH CENPB-type" evidence="2">
    <location>
        <begin position="2"/>
        <end position="75"/>
    </location>
</feature>
<organism evidence="3 4">
    <name type="scientific">Aphanomyces astaci</name>
    <name type="common">Crayfish plague agent</name>
    <dbReference type="NCBI Taxonomy" id="112090"/>
    <lineage>
        <taxon>Eukaryota</taxon>
        <taxon>Sar</taxon>
        <taxon>Stramenopiles</taxon>
        <taxon>Oomycota</taxon>
        <taxon>Saprolegniomycetes</taxon>
        <taxon>Saprolegniales</taxon>
        <taxon>Verrucalvaceae</taxon>
        <taxon>Aphanomyces</taxon>
    </lineage>
</organism>
<evidence type="ECO:0000313" key="3">
    <source>
        <dbReference type="EMBL" id="KAF0731838.1"/>
    </source>
</evidence>
<dbReference type="PROSITE" id="PS51253">
    <property type="entry name" value="HTH_CENPB"/>
    <property type="match status" value="1"/>
</dbReference>
<protein>
    <recommendedName>
        <fullName evidence="2">HTH CENPB-type domain-containing protein</fullName>
    </recommendedName>
</protein>
<gene>
    <name evidence="3" type="ORF">AaE_009249</name>
</gene>
<evidence type="ECO:0000313" key="4">
    <source>
        <dbReference type="Proteomes" id="UP000469452"/>
    </source>
</evidence>
<dbReference type="Proteomes" id="UP000469452">
    <property type="component" value="Unassembled WGS sequence"/>
</dbReference>
<dbReference type="VEuPathDB" id="FungiDB:H257_10938"/>
<dbReference type="PANTHER" id="PTHR19303:SF57">
    <property type="entry name" value="HTH CENPB-TYPE DOMAIN-CONTAINING PROTEIN"/>
    <property type="match status" value="1"/>
</dbReference>
<dbReference type="InterPro" id="IPR009057">
    <property type="entry name" value="Homeodomain-like_sf"/>
</dbReference>
<proteinExistence type="predicted"/>
<keyword evidence="1" id="KW-0238">DNA-binding</keyword>
<evidence type="ECO:0000256" key="1">
    <source>
        <dbReference type="ARBA" id="ARBA00023125"/>
    </source>
</evidence>
<dbReference type="Pfam" id="PF03221">
    <property type="entry name" value="HTH_Tnp_Tc5"/>
    <property type="match status" value="1"/>
</dbReference>
<dbReference type="InterPro" id="IPR050863">
    <property type="entry name" value="CenT-Element_Derived"/>
</dbReference>
<comment type="caution">
    <text evidence="3">The sequence shown here is derived from an EMBL/GenBank/DDBJ whole genome shotgun (WGS) entry which is preliminary data.</text>
</comment>
<dbReference type="InterPro" id="IPR006600">
    <property type="entry name" value="HTH_CenpB_DNA-bd_dom"/>
</dbReference>
<sequence>MRSQGTSTSLDKATEEGLADWVNELRSEGIPVSNLLLQSRALEVARDLGFGPNDFKASNAWIQGFMKRWRFAMRSKSRAGQADLAQGEAKLAEFSARIRDVVATRGVETIYNADQTGINYEYIPKKTINQQGVKTAWIKGSGHEKDRLTAMVLADSNGVKYPLFLVLKTGKFKLTPPDRYDLVEWVNTAWECLPKTTIVNGFRKCGIIERPCTQVDPFEPSEIDAFDFSILLENLQDCESLQLQELSRDLEDDDASEHEVVVGTEG</sequence>
<dbReference type="Gene3D" id="1.10.10.60">
    <property type="entry name" value="Homeodomain-like"/>
    <property type="match status" value="1"/>
</dbReference>
<reference evidence="3 4" key="1">
    <citation type="submission" date="2019-06" db="EMBL/GenBank/DDBJ databases">
        <title>Genomics analysis of Aphanomyces spp. identifies a new class of oomycete effector associated with host adaptation.</title>
        <authorList>
            <person name="Gaulin E."/>
        </authorList>
    </citation>
    <scope>NUCLEOTIDE SEQUENCE [LARGE SCALE GENOMIC DNA]</scope>
    <source>
        <strain evidence="3 4">E</strain>
    </source>
</reference>
<name>A0A6A5ACY7_APHAT</name>
<dbReference type="SMART" id="SM00674">
    <property type="entry name" value="CENPB"/>
    <property type="match status" value="1"/>
</dbReference>
<evidence type="ECO:0000259" key="2">
    <source>
        <dbReference type="PROSITE" id="PS51253"/>
    </source>
</evidence>